<dbReference type="InParanoid" id="A0A2P6NDC3"/>
<organism evidence="7 8">
    <name type="scientific">Planoprotostelium fungivorum</name>
    <dbReference type="NCBI Taxonomy" id="1890364"/>
    <lineage>
        <taxon>Eukaryota</taxon>
        <taxon>Amoebozoa</taxon>
        <taxon>Evosea</taxon>
        <taxon>Variosea</taxon>
        <taxon>Cavosteliida</taxon>
        <taxon>Cavosteliaceae</taxon>
        <taxon>Planoprotostelium</taxon>
    </lineage>
</organism>
<proteinExistence type="inferred from homology"/>
<dbReference type="PANTHER" id="PTHR15830">
    <property type="entry name" value="TELOMERE LENGTH REGULATION PROTEIN TEL2 FAMILY MEMBER"/>
    <property type="match status" value="1"/>
</dbReference>
<evidence type="ECO:0000313" key="7">
    <source>
        <dbReference type="EMBL" id="PRP81950.1"/>
    </source>
</evidence>
<protein>
    <submittedName>
        <fullName evidence="7">Uncharacterized protein</fullName>
    </submittedName>
</protein>
<evidence type="ECO:0000256" key="2">
    <source>
        <dbReference type="ARBA" id="ARBA00006133"/>
    </source>
</evidence>
<dbReference type="Pfam" id="PF10193">
    <property type="entry name" value="Telomere_reg-2"/>
    <property type="match status" value="1"/>
</dbReference>
<evidence type="ECO:0000256" key="3">
    <source>
        <dbReference type="ARBA" id="ARBA00022490"/>
    </source>
</evidence>
<gene>
    <name evidence="7" type="ORF">PROFUN_10522</name>
</gene>
<evidence type="ECO:0000259" key="6">
    <source>
        <dbReference type="Pfam" id="PF25320"/>
    </source>
</evidence>
<evidence type="ECO:0000256" key="4">
    <source>
        <dbReference type="SAM" id="MobiDB-lite"/>
    </source>
</evidence>
<dbReference type="GO" id="GO:0005829">
    <property type="term" value="C:cytosol"/>
    <property type="evidence" value="ECO:0007669"/>
    <property type="project" value="TreeGrafter"/>
</dbReference>
<evidence type="ECO:0000256" key="1">
    <source>
        <dbReference type="ARBA" id="ARBA00004496"/>
    </source>
</evidence>
<dbReference type="Gene3D" id="1.25.40.720">
    <property type="entry name" value="Telomere length regulation protein 2, C-terminal domain"/>
    <property type="match status" value="2"/>
</dbReference>
<evidence type="ECO:0000259" key="5">
    <source>
        <dbReference type="Pfam" id="PF10193"/>
    </source>
</evidence>
<dbReference type="InterPro" id="IPR057348">
    <property type="entry name" value="TELO2_ARM"/>
</dbReference>
<evidence type="ECO:0000313" key="8">
    <source>
        <dbReference type="Proteomes" id="UP000241769"/>
    </source>
</evidence>
<dbReference type="GO" id="GO:0042162">
    <property type="term" value="F:telomeric DNA binding"/>
    <property type="evidence" value="ECO:0007669"/>
    <property type="project" value="TreeGrafter"/>
</dbReference>
<comment type="caution">
    <text evidence="7">The sequence shown here is derived from an EMBL/GenBank/DDBJ whole genome shotgun (WGS) entry which is preliminary data.</text>
</comment>
<name>A0A2P6NDC3_9EUKA</name>
<comment type="subcellular location">
    <subcellularLocation>
        <location evidence="1">Cytoplasm</location>
    </subcellularLocation>
</comment>
<feature type="compositionally biased region" description="Basic and acidic residues" evidence="4">
    <location>
        <begin position="449"/>
        <end position="462"/>
    </location>
</feature>
<dbReference type="InterPro" id="IPR038528">
    <property type="entry name" value="TEL2_C_sf"/>
</dbReference>
<dbReference type="OrthoDB" id="10258062at2759"/>
<dbReference type="EMBL" id="MDYQ01000113">
    <property type="protein sequence ID" value="PRP81950.1"/>
    <property type="molecule type" value="Genomic_DNA"/>
</dbReference>
<keyword evidence="8" id="KW-1185">Reference proteome</keyword>
<dbReference type="Pfam" id="PF25320">
    <property type="entry name" value="TELO2_ARM"/>
    <property type="match status" value="1"/>
</dbReference>
<dbReference type="STRING" id="1890364.A0A2P6NDC3"/>
<accession>A0A2P6NDC3</accession>
<sequence>MSIKITSEVERELWKTINAQKTNIDGSNSISDVVRHLRPIAVLVSDPSSPLRHNPSNLLCSWQEYMMSKVWPDWGYCLDTTTREELIDSVLTAGGSGCLLEAIERSLSSRNAREDDASAAVSLPFILKQLEGFVDGDRFVELFEESVREADREKWKKTVNTVIAIPNKISNAAGAKRDTIENFSAQNFLGLFVEKLIASSSQTKRWTEEQMWMASHSFERICRQGLSTTISQAVIHLCHRGEVEVEVAASIVTGIRDRICVEKLVEGILRGIVDRSDGPDLARQLFGRHLDVDRDNVFTHILTSKFFLVKVFDENFSKFLVELVFTSHQAGLKLLRRLVGVWSDPIFIRHTDFRQQKCDVEADEISLTSTDVTDTLLFCLQRVDKDDLEASGVVPSFISGTHSRIDSHLKHIAKLGTTVGEAFSVVLNPENPLKFDGFHEEEKEEEKEEKEKVEVKVEEVETKKKKKEKKEIDPDAPLFDDSDEEEEEESDDDLKPFDLEDDDSDLQSVKSPVHMTDCLNMLRQSMNENTNSFEMMQISMKSLASIIQTASQEEIDDTCTAAIRLLFIVEQNFNGFGEDKEGLELKEIQQKTIKLAILRSPKICADFLCQQFYDVNHNLQQRAEMLVAMSDAAREMSSHLNETEGGRGPVDPTKFLGKVNIWSSRLTKPVKPQKIYRNRFREVAQHFFYGLANHFDRNSRDFFYLLGRQDHILLDKLVFTLSVFVECYDHHDSTGLEMCRSLMQLALTIRHSDSTSVRRAVLYSFRAVFLACLPVQIALETFSEELETYRSWLMEVAASDSDQDCRTMSNVFIRQFSESMKENE</sequence>
<dbReference type="GO" id="GO:0051083">
    <property type="term" value="P:'de novo' cotranslational protein folding"/>
    <property type="evidence" value="ECO:0007669"/>
    <property type="project" value="TreeGrafter"/>
</dbReference>
<dbReference type="AlphaFoldDB" id="A0A2P6NDC3"/>
<feature type="domain" description="TELO2 ARM repeat" evidence="6">
    <location>
        <begin position="240"/>
        <end position="442"/>
    </location>
</feature>
<reference evidence="7 8" key="1">
    <citation type="journal article" date="2018" name="Genome Biol. Evol.">
        <title>Multiple Roots of Fruiting Body Formation in Amoebozoa.</title>
        <authorList>
            <person name="Hillmann F."/>
            <person name="Forbes G."/>
            <person name="Novohradska S."/>
            <person name="Ferling I."/>
            <person name="Riege K."/>
            <person name="Groth M."/>
            <person name="Westermann M."/>
            <person name="Marz M."/>
            <person name="Spaller T."/>
            <person name="Winckler T."/>
            <person name="Schaap P."/>
            <person name="Glockner G."/>
        </authorList>
    </citation>
    <scope>NUCLEOTIDE SEQUENCE [LARGE SCALE GENOMIC DNA]</scope>
    <source>
        <strain evidence="7 8">Jena</strain>
    </source>
</reference>
<keyword evidence="3" id="KW-0963">Cytoplasm</keyword>
<dbReference type="InterPro" id="IPR019337">
    <property type="entry name" value="Telomere_length_regulation_dom"/>
</dbReference>
<comment type="similarity">
    <text evidence="2">Belongs to the TEL2 family.</text>
</comment>
<feature type="domain" description="Telomere length regulation protein conserved" evidence="5">
    <location>
        <begin position="512"/>
        <end position="633"/>
    </location>
</feature>
<dbReference type="InterPro" id="IPR051970">
    <property type="entry name" value="TEL2_Regulation"/>
</dbReference>
<feature type="region of interest" description="Disordered" evidence="4">
    <location>
        <begin position="434"/>
        <end position="508"/>
    </location>
</feature>
<dbReference type="GO" id="GO:0051879">
    <property type="term" value="F:Hsp90 protein binding"/>
    <property type="evidence" value="ECO:0007669"/>
    <property type="project" value="TreeGrafter"/>
</dbReference>
<dbReference type="Proteomes" id="UP000241769">
    <property type="component" value="Unassembled WGS sequence"/>
</dbReference>
<feature type="compositionally biased region" description="Acidic residues" evidence="4">
    <location>
        <begin position="478"/>
        <end position="492"/>
    </location>
</feature>
<dbReference type="PANTHER" id="PTHR15830:SF10">
    <property type="entry name" value="TELOMERE LENGTH REGULATION PROTEIN TEL2 HOMOLOG"/>
    <property type="match status" value="1"/>
</dbReference>